<feature type="compositionally biased region" description="Low complexity" evidence="1">
    <location>
        <begin position="369"/>
        <end position="398"/>
    </location>
</feature>
<organism evidence="4 5">
    <name type="scientific">Kitasatospora albolonga</name>
    <dbReference type="NCBI Taxonomy" id="68173"/>
    <lineage>
        <taxon>Bacteria</taxon>
        <taxon>Bacillati</taxon>
        <taxon>Actinomycetota</taxon>
        <taxon>Actinomycetes</taxon>
        <taxon>Kitasatosporales</taxon>
        <taxon>Streptomycetaceae</taxon>
        <taxon>Kitasatospora</taxon>
    </lineage>
</organism>
<keyword evidence="2" id="KW-0472">Membrane</keyword>
<dbReference type="NCBIfam" id="TIGR01167">
    <property type="entry name" value="LPXTG_anchor"/>
    <property type="match status" value="1"/>
</dbReference>
<dbReference type="InterPro" id="IPR006311">
    <property type="entry name" value="TAT_signal"/>
</dbReference>
<name>A0ABC8C041_9ACTN</name>
<sequence>MGIAVSGRRTPLSGGAVLASAALIALTATAPAQAAGTGPDLGVGALTPVTGIAPGGTFGLPVSVLNKGTEEVPKVYLSYSFSVGLETAETYSNCVYFRINSYDERPERNEALCTLDQPLKPGVLYGTEKPLGLKAGADALYDRAGYSVSADKPAPDDGGESEHVPGTGAPLKLVERGEATEADRAAHPDSSVGADVTAVNTADFALTGAELKGKVGDKVTAQVKFTNKGPAWVMGERDTSVTTVDVRIPAGVTVTKANGFCTPVTKTHYTCGTSQAWVDPTDGATYPFVLRIDKAVGRTTGKVSFAGPARPFDKNAANDTAEIVVETGEPATTGGTASTGGSGTSGGSASSGGSTGSDGGTGSTGGSTSGSSGSTATGGTTGSDSTTSGSGSTTGGTTPQTGGNLAATGSDSTLPVAGAAGAAVLAGAGLFYAMRRRTAARKG</sequence>
<dbReference type="RefSeq" id="WP_084749454.1">
    <property type="nucleotide sequence ID" value="NZ_CP020563.1"/>
</dbReference>
<reference evidence="4 5" key="1">
    <citation type="submission" date="2017-04" db="EMBL/GenBank/DDBJ databases">
        <title>The complete genome sequence of Streptomyces albolongus YIM 101047, the producer of novel bafilomycins and novel odoriferous sesquiterpenoids.</title>
        <authorList>
            <person name="Yin M."/>
            <person name="Jiang Y."/>
        </authorList>
    </citation>
    <scope>NUCLEOTIDE SEQUENCE [LARGE SCALE GENOMIC DNA]</scope>
    <source>
        <strain evidence="4 5">YIM 101047</strain>
    </source>
</reference>
<keyword evidence="3" id="KW-0732">Signal</keyword>
<feature type="compositionally biased region" description="Gly residues" evidence="1">
    <location>
        <begin position="337"/>
        <end position="368"/>
    </location>
</feature>
<evidence type="ECO:0000256" key="1">
    <source>
        <dbReference type="SAM" id="MobiDB-lite"/>
    </source>
</evidence>
<evidence type="ECO:0000313" key="4">
    <source>
        <dbReference type="EMBL" id="ARF75335.1"/>
    </source>
</evidence>
<evidence type="ECO:0000313" key="5">
    <source>
        <dbReference type="Proteomes" id="UP000192251"/>
    </source>
</evidence>
<feature type="signal peptide" evidence="3">
    <location>
        <begin position="1"/>
        <end position="34"/>
    </location>
</feature>
<protein>
    <submittedName>
        <fullName evidence="4">Peptidase</fullName>
    </submittedName>
</protein>
<dbReference type="KEGG" id="kab:B7C62_26100"/>
<keyword evidence="2" id="KW-1133">Transmembrane helix</keyword>
<evidence type="ECO:0000256" key="3">
    <source>
        <dbReference type="SAM" id="SignalP"/>
    </source>
</evidence>
<evidence type="ECO:0000256" key="2">
    <source>
        <dbReference type="SAM" id="Phobius"/>
    </source>
</evidence>
<accession>A0ABC8C041</accession>
<feature type="region of interest" description="Disordered" evidence="1">
    <location>
        <begin position="327"/>
        <end position="414"/>
    </location>
</feature>
<gene>
    <name evidence="4" type="ORF">B7C62_26100</name>
</gene>
<proteinExistence type="predicted"/>
<dbReference type="Proteomes" id="UP000192251">
    <property type="component" value="Chromosome"/>
</dbReference>
<feature type="chain" id="PRO_5044808224" evidence="3">
    <location>
        <begin position="35"/>
        <end position="443"/>
    </location>
</feature>
<dbReference type="AlphaFoldDB" id="A0ABC8C041"/>
<keyword evidence="5" id="KW-1185">Reference proteome</keyword>
<dbReference type="PROSITE" id="PS51318">
    <property type="entry name" value="TAT"/>
    <property type="match status" value="1"/>
</dbReference>
<feature type="transmembrane region" description="Helical" evidence="2">
    <location>
        <begin position="414"/>
        <end position="434"/>
    </location>
</feature>
<keyword evidence="2" id="KW-0812">Transmembrane</keyword>
<feature type="compositionally biased region" description="Polar residues" evidence="1">
    <location>
        <begin position="399"/>
        <end position="413"/>
    </location>
</feature>
<feature type="region of interest" description="Disordered" evidence="1">
    <location>
        <begin position="148"/>
        <end position="169"/>
    </location>
</feature>
<dbReference type="EMBL" id="CP020563">
    <property type="protein sequence ID" value="ARF75335.1"/>
    <property type="molecule type" value="Genomic_DNA"/>
</dbReference>